<organism evidence="1">
    <name type="scientific">Zea mays</name>
    <name type="common">Maize</name>
    <dbReference type="NCBI Taxonomy" id="4577"/>
    <lineage>
        <taxon>Eukaryota</taxon>
        <taxon>Viridiplantae</taxon>
        <taxon>Streptophyta</taxon>
        <taxon>Embryophyta</taxon>
        <taxon>Tracheophyta</taxon>
        <taxon>Spermatophyta</taxon>
        <taxon>Magnoliopsida</taxon>
        <taxon>Liliopsida</taxon>
        <taxon>Poales</taxon>
        <taxon>Poaceae</taxon>
        <taxon>PACMAD clade</taxon>
        <taxon>Panicoideae</taxon>
        <taxon>Andropogonodae</taxon>
        <taxon>Andropogoneae</taxon>
        <taxon>Tripsacinae</taxon>
        <taxon>Zea</taxon>
    </lineage>
</organism>
<gene>
    <name evidence="1" type="ORF">ZEAMMB73_Zm00001d043142</name>
</gene>
<sequence>MSSSSVASIGQRRLRRRRRKIMKKTCPNDLWIYVEGQDVVDMENVSSEKLRSGGSSCTQASSLRLTSSSFILITT</sequence>
<accession>A0A1D6N979</accession>
<dbReference type="AlphaFoldDB" id="A0A1D6N979"/>
<proteinExistence type="predicted"/>
<evidence type="ECO:0000313" key="1">
    <source>
        <dbReference type="EMBL" id="ONM37100.1"/>
    </source>
</evidence>
<dbReference type="EMBL" id="CM007649">
    <property type="protein sequence ID" value="ONM37100.1"/>
    <property type="molecule type" value="Genomic_DNA"/>
</dbReference>
<dbReference type="InParanoid" id="A0A1D6N979"/>
<protein>
    <submittedName>
        <fullName evidence="1">Uncharacterized protein</fullName>
    </submittedName>
</protein>
<name>A0A1D6N979_MAIZE</name>
<reference evidence="1" key="1">
    <citation type="submission" date="2015-12" db="EMBL/GenBank/DDBJ databases">
        <title>Update maize B73 reference genome by single molecule sequencing technologies.</title>
        <authorList>
            <consortium name="Maize Genome Sequencing Project"/>
            <person name="Ware D."/>
        </authorList>
    </citation>
    <scope>NUCLEOTIDE SEQUENCE [LARGE SCALE GENOMIC DNA]</scope>
    <source>
        <tissue evidence="1">Seedling</tissue>
    </source>
</reference>
<dbReference type="EMBL" id="CM007649">
    <property type="protein sequence ID" value="ONM37101.1"/>
    <property type="molecule type" value="Genomic_DNA"/>
</dbReference>